<dbReference type="RefSeq" id="WP_138772642.1">
    <property type="nucleotide sequence ID" value="NZ_JBHSSX010000017.1"/>
</dbReference>
<dbReference type="Proteomes" id="UP000739180">
    <property type="component" value="Unassembled WGS sequence"/>
</dbReference>
<keyword evidence="3" id="KW-1185">Reference proteome</keyword>
<comment type="caution">
    <text evidence="2">The sequence shown here is derived from an EMBL/GenBank/DDBJ whole genome shotgun (WGS) entry which is preliminary data.</text>
</comment>
<organism evidence="2 3">
    <name type="scientific">Alloalcanivorax gelatiniphagus</name>
    <dbReference type="NCBI Taxonomy" id="1194167"/>
    <lineage>
        <taxon>Bacteria</taxon>
        <taxon>Pseudomonadati</taxon>
        <taxon>Pseudomonadota</taxon>
        <taxon>Gammaproteobacteria</taxon>
        <taxon>Oceanospirillales</taxon>
        <taxon>Alcanivoracaceae</taxon>
        <taxon>Alloalcanivorax</taxon>
    </lineage>
</organism>
<evidence type="ECO:0000313" key="3">
    <source>
        <dbReference type="Proteomes" id="UP000739180"/>
    </source>
</evidence>
<name>A0ABY2XLH6_9GAMM</name>
<protein>
    <submittedName>
        <fullName evidence="2">Uncharacterized protein</fullName>
    </submittedName>
</protein>
<gene>
    <name evidence="2" type="ORF">FGS76_10740</name>
</gene>
<proteinExistence type="predicted"/>
<dbReference type="EMBL" id="VCQT01000034">
    <property type="protein sequence ID" value="TMW12386.1"/>
    <property type="molecule type" value="Genomic_DNA"/>
</dbReference>
<feature type="region of interest" description="Disordered" evidence="1">
    <location>
        <begin position="180"/>
        <end position="213"/>
    </location>
</feature>
<reference evidence="2 3" key="1">
    <citation type="submission" date="2019-05" db="EMBL/GenBank/DDBJ databases">
        <title>Genome of Alcanivorax gelatiniphagus, an oil degrading marine bacteria.</title>
        <authorList>
            <person name="Kwon K.K."/>
        </authorList>
    </citation>
    <scope>NUCLEOTIDE SEQUENCE [LARGE SCALE GENOMIC DNA]</scope>
    <source>
        <strain evidence="2 3">MEBiC 08158</strain>
    </source>
</reference>
<sequence length="213" mass="23282">MHEPSEINDQLTDDRIDAVGRLLVEAHNGVIEREEPFDNGWSIGTRSHTWRMGRIVQAVERSELPWLSLIDGSLKFIFAIGDTPVNMFHGTTGKPKKNILSRAVSYPELQQLGLFEDLEGIPNLVWSYALETGPEGEVVSLQFVGLTDYGQVVAQREVPIDGMLAPIAGVAAEDYEPVSLPAAPVTVRRTPKTETGEEQAESRGSEGIEDSGG</sequence>
<feature type="compositionally biased region" description="Basic and acidic residues" evidence="1">
    <location>
        <begin position="191"/>
        <end position="206"/>
    </location>
</feature>
<evidence type="ECO:0000256" key="1">
    <source>
        <dbReference type="SAM" id="MobiDB-lite"/>
    </source>
</evidence>
<evidence type="ECO:0000313" key="2">
    <source>
        <dbReference type="EMBL" id="TMW12386.1"/>
    </source>
</evidence>
<accession>A0ABY2XLH6</accession>